<feature type="region of interest" description="Disordered" evidence="1">
    <location>
        <begin position="1"/>
        <end position="30"/>
    </location>
</feature>
<gene>
    <name evidence="2" type="ORF">G6O67_004715</name>
</gene>
<dbReference type="Proteomes" id="UP000557566">
    <property type="component" value="Unassembled WGS sequence"/>
</dbReference>
<proteinExistence type="predicted"/>
<reference evidence="2 3" key="1">
    <citation type="journal article" date="2020" name="Genome Biol. Evol.">
        <title>A new high-quality draft genome assembly of the Chinese cordyceps Ophiocordyceps sinensis.</title>
        <authorList>
            <person name="Shu R."/>
            <person name="Zhang J."/>
            <person name="Meng Q."/>
            <person name="Zhang H."/>
            <person name="Zhou G."/>
            <person name="Li M."/>
            <person name="Wu P."/>
            <person name="Zhao Y."/>
            <person name="Chen C."/>
            <person name="Qin Q."/>
        </authorList>
    </citation>
    <scope>NUCLEOTIDE SEQUENCE [LARGE SCALE GENOMIC DNA]</scope>
    <source>
        <strain evidence="2 3">IOZ07</strain>
    </source>
</reference>
<evidence type="ECO:0000313" key="2">
    <source>
        <dbReference type="EMBL" id="KAF4508317.1"/>
    </source>
</evidence>
<dbReference type="AlphaFoldDB" id="A0A8H4PQ25"/>
<evidence type="ECO:0000256" key="1">
    <source>
        <dbReference type="SAM" id="MobiDB-lite"/>
    </source>
</evidence>
<protein>
    <submittedName>
        <fullName evidence="2">Uncharacterized protein</fullName>
    </submittedName>
</protein>
<accession>A0A8H4PQ25</accession>
<comment type="caution">
    <text evidence="2">The sequence shown here is derived from an EMBL/GenBank/DDBJ whole genome shotgun (WGS) entry which is preliminary data.</text>
</comment>
<name>A0A8H4PQ25_9HYPO</name>
<sequence length="94" mass="10792">MIFSDFYRSPRSPLSKLRHHHNQGSAHLPTATPDWVAAEYADLLSKDKAKQKEAVKRYLSDKDRRCKAPVPVRTRHNMRACKSKTRLATMTGTK</sequence>
<dbReference type="OrthoDB" id="5422958at2759"/>
<keyword evidence="3" id="KW-1185">Reference proteome</keyword>
<organism evidence="2 3">
    <name type="scientific">Ophiocordyceps sinensis</name>
    <dbReference type="NCBI Taxonomy" id="72228"/>
    <lineage>
        <taxon>Eukaryota</taxon>
        <taxon>Fungi</taxon>
        <taxon>Dikarya</taxon>
        <taxon>Ascomycota</taxon>
        <taxon>Pezizomycotina</taxon>
        <taxon>Sordariomycetes</taxon>
        <taxon>Hypocreomycetidae</taxon>
        <taxon>Hypocreales</taxon>
        <taxon>Ophiocordycipitaceae</taxon>
        <taxon>Ophiocordyceps</taxon>
    </lineage>
</organism>
<dbReference type="EMBL" id="JAAVMX010000005">
    <property type="protein sequence ID" value="KAF4508317.1"/>
    <property type="molecule type" value="Genomic_DNA"/>
</dbReference>
<evidence type="ECO:0000313" key="3">
    <source>
        <dbReference type="Proteomes" id="UP000557566"/>
    </source>
</evidence>